<dbReference type="PRINTS" id="PR00449">
    <property type="entry name" value="RASTRNSFRMNG"/>
</dbReference>
<dbReference type="InterPro" id="IPR027417">
    <property type="entry name" value="P-loop_NTPase"/>
</dbReference>
<dbReference type="AlphaFoldDB" id="A0A6J8BV42"/>
<evidence type="ECO:0000313" key="6">
    <source>
        <dbReference type="EMBL" id="CAC5387918.1"/>
    </source>
</evidence>
<evidence type="ECO:0000256" key="3">
    <source>
        <dbReference type="ARBA" id="ARBA00023157"/>
    </source>
</evidence>
<dbReference type="InterPro" id="IPR007110">
    <property type="entry name" value="Ig-like_dom"/>
</dbReference>
<dbReference type="CDD" id="cd00096">
    <property type="entry name" value="Ig"/>
    <property type="match status" value="1"/>
</dbReference>
<protein>
    <submittedName>
        <fullName evidence="6">Uncharacterized protein</fullName>
    </submittedName>
</protein>
<dbReference type="Gene3D" id="3.40.50.300">
    <property type="entry name" value="P-loop containing nucleotide triphosphate hydrolases"/>
    <property type="match status" value="1"/>
</dbReference>
<dbReference type="EMBL" id="CACVKT020004077">
    <property type="protein sequence ID" value="CAC5387918.1"/>
    <property type="molecule type" value="Genomic_DNA"/>
</dbReference>
<dbReference type="GO" id="GO:0004674">
    <property type="term" value="F:protein serine/threonine kinase activity"/>
    <property type="evidence" value="ECO:0007669"/>
    <property type="project" value="UniProtKB-KW"/>
</dbReference>
<dbReference type="SUPFAM" id="SSF52540">
    <property type="entry name" value="P-loop containing nucleoside triphosphate hydrolases"/>
    <property type="match status" value="1"/>
</dbReference>
<dbReference type="InterPro" id="IPR013783">
    <property type="entry name" value="Ig-like_fold"/>
</dbReference>
<evidence type="ECO:0000313" key="7">
    <source>
        <dbReference type="Proteomes" id="UP000507470"/>
    </source>
</evidence>
<dbReference type="InterPro" id="IPR013098">
    <property type="entry name" value="Ig_I-set"/>
</dbReference>
<accession>A0A6J8BV42</accession>
<proteinExistence type="predicted"/>
<organism evidence="6 7">
    <name type="scientific">Mytilus coruscus</name>
    <name type="common">Sea mussel</name>
    <dbReference type="NCBI Taxonomy" id="42192"/>
    <lineage>
        <taxon>Eukaryota</taxon>
        <taxon>Metazoa</taxon>
        <taxon>Spiralia</taxon>
        <taxon>Lophotrochozoa</taxon>
        <taxon>Mollusca</taxon>
        <taxon>Bivalvia</taxon>
        <taxon>Autobranchia</taxon>
        <taxon>Pteriomorphia</taxon>
        <taxon>Mytilida</taxon>
        <taxon>Mytiloidea</taxon>
        <taxon>Mytilidae</taxon>
        <taxon>Mytilinae</taxon>
        <taxon>Mytilus</taxon>
    </lineage>
</organism>
<dbReference type="PANTHER" id="PTHR47633:SF3">
    <property type="entry name" value="STRIATED MUSCLE PREFERENTIALLY EXPRESSED PROTEIN KINASE"/>
    <property type="match status" value="1"/>
</dbReference>
<dbReference type="InterPro" id="IPR003599">
    <property type="entry name" value="Ig_sub"/>
</dbReference>
<name>A0A6J8BV42_MYTCO</name>
<dbReference type="SMART" id="SM00409">
    <property type="entry name" value="IG"/>
    <property type="match status" value="2"/>
</dbReference>
<evidence type="ECO:0000256" key="1">
    <source>
        <dbReference type="ARBA" id="ARBA00022737"/>
    </source>
</evidence>
<evidence type="ECO:0000256" key="2">
    <source>
        <dbReference type="ARBA" id="ARBA00022741"/>
    </source>
</evidence>
<dbReference type="Proteomes" id="UP000507470">
    <property type="component" value="Unassembled WGS sequence"/>
</dbReference>
<dbReference type="InterPro" id="IPR020859">
    <property type="entry name" value="ROC"/>
</dbReference>
<dbReference type="SUPFAM" id="SSF48726">
    <property type="entry name" value="Immunoglobulin"/>
    <property type="match status" value="2"/>
</dbReference>
<keyword evidence="1" id="KW-0677">Repeat</keyword>
<dbReference type="Pfam" id="PF07679">
    <property type="entry name" value="I-set"/>
    <property type="match status" value="2"/>
</dbReference>
<evidence type="ECO:0000259" key="5">
    <source>
        <dbReference type="PROSITE" id="PS51424"/>
    </source>
</evidence>
<evidence type="ECO:0000259" key="4">
    <source>
        <dbReference type="PROSITE" id="PS50835"/>
    </source>
</evidence>
<dbReference type="PANTHER" id="PTHR47633">
    <property type="entry name" value="IMMUNOGLOBULIN"/>
    <property type="match status" value="1"/>
</dbReference>
<dbReference type="Gene3D" id="2.60.40.10">
    <property type="entry name" value="Immunoglobulins"/>
    <property type="match status" value="2"/>
</dbReference>
<reference evidence="6 7" key="1">
    <citation type="submission" date="2020-06" db="EMBL/GenBank/DDBJ databases">
        <authorList>
            <person name="Li R."/>
            <person name="Bekaert M."/>
        </authorList>
    </citation>
    <scope>NUCLEOTIDE SEQUENCE [LARGE SCALE GENOMIC DNA]</scope>
    <source>
        <strain evidence="7">wild</strain>
    </source>
</reference>
<dbReference type="OrthoDB" id="6078042at2759"/>
<dbReference type="GO" id="GO:0000166">
    <property type="term" value="F:nucleotide binding"/>
    <property type="evidence" value="ECO:0007669"/>
    <property type="project" value="UniProtKB-KW"/>
</dbReference>
<dbReference type="Pfam" id="PF08477">
    <property type="entry name" value="Roc"/>
    <property type="match status" value="1"/>
</dbReference>
<dbReference type="PROSITE" id="PS51424">
    <property type="entry name" value="ROC"/>
    <property type="match status" value="1"/>
</dbReference>
<dbReference type="PROSITE" id="PS50835">
    <property type="entry name" value="IG_LIKE"/>
    <property type="match status" value="1"/>
</dbReference>
<feature type="domain" description="Ig-like" evidence="4">
    <location>
        <begin position="13"/>
        <end position="83"/>
    </location>
</feature>
<dbReference type="Gene3D" id="3.30.70.1390">
    <property type="entry name" value="ROC domain from the Parkinson's disease-associated leucine-rich repeat kinase 2"/>
    <property type="match status" value="1"/>
</dbReference>
<keyword evidence="2" id="KW-0547">Nucleotide-binding</keyword>
<keyword evidence="7" id="KW-1185">Reference proteome</keyword>
<keyword evidence="3" id="KW-1015">Disulfide bond</keyword>
<dbReference type="InterPro" id="IPR036179">
    <property type="entry name" value="Ig-like_dom_sf"/>
</dbReference>
<sequence length="821" mass="95888">MFTSEFEPVYCIEGGTLQLKCTVYSETIDVHWFKGDMEIKENENIHIIWADKTHLITFKHAKVSDSGQYCIVAGKVQKQLEVTVQALFKCPLKNITKMEGLEACFECEVEKPYPGVWYKDGKELKSSSNIKINTIQESVHKLTIFQTTLEHKGKYEIKINNILSGADLDIKEIPDAIKQMSEHDRSIFLEAAKNGTAARYNIRIILVGKQRVGKTCLLRRLMNEGIEGVESTDGINIEVKKCKINLQTKEWIFTKGNESPLSEYPNDQYADCGFWDFAGQKEFYATHQTFLSRNAIYLLVVDVSEDFEMNTFKKYIDFWLDNIHCYTVNDTDESMILTNDLLNPPVIIIGTGMDKVKDTGKTKDSFEKFINELLREHPKRKHLRQLCFLSNTKPSKDKKEFQTLRSDIFERANEIPKWGDNLPTRWIFLEKEIDRLVDNEEFVISYDKAKSLASKCSFSLEEVTLELDSFLKYEHEIGNVIFSEDIKSYIILEPKWLVDVFKCFVAPFQFQNQCINMHEWSRLQSTGHLSKMLIEKLFTKIQVLNLTENKAVALEERNEENTLALQILKEKKTFALEIMEKFDIIVKPITTANNEEYYIPCMMEATEFNQILKTFRVRNKKCSRTSWFGLEFNFLPPAFFNHILVTFLKKYSLCIVGDGRLAIYRGIGIFDLEASKCHKLVVCISEYSVAMQVWQFKKGERICYHEHMKYLTYIVDLLQQKYRIKLPYQCFLKCPDGTHHEIAERIYLSDVAKTAQHYCPKHPFHTLDELRRFWFEVCIKSLRKGKIKTREQQAVLNDRPCDTYCLCIDFKCFFQIIAFDG</sequence>
<feature type="domain" description="Roc" evidence="5">
    <location>
        <begin position="195"/>
        <end position="415"/>
    </location>
</feature>
<gene>
    <name evidence="6" type="ORF">MCOR_23205</name>
</gene>